<evidence type="ECO:0000256" key="7">
    <source>
        <dbReference type="SAM" id="Coils"/>
    </source>
</evidence>
<dbReference type="EMBL" id="WBXO01000001">
    <property type="protein sequence ID" value="KAB2954397.1"/>
    <property type="molecule type" value="Genomic_DNA"/>
</dbReference>
<keyword evidence="10" id="KW-1185">Reference proteome</keyword>
<dbReference type="GO" id="GO:0015031">
    <property type="term" value="P:protein transport"/>
    <property type="evidence" value="ECO:0007669"/>
    <property type="project" value="UniProtKB-KW"/>
</dbReference>
<reference evidence="9 10" key="1">
    <citation type="submission" date="2019-10" db="EMBL/GenBank/DDBJ databases">
        <title>Whole-genome sequence of the extremophile Heliorestis acidaminivorans DSM 24790.</title>
        <authorList>
            <person name="Kyndt J.A."/>
            <person name="Meyer T.E."/>
        </authorList>
    </citation>
    <scope>NUCLEOTIDE SEQUENCE [LARGE SCALE GENOMIC DNA]</scope>
    <source>
        <strain evidence="9 10">DSM 24790</strain>
    </source>
</reference>
<dbReference type="PANTHER" id="PTHR34982">
    <property type="entry name" value="YOP PROTEINS TRANSLOCATION PROTEIN L"/>
    <property type="match status" value="1"/>
</dbReference>
<keyword evidence="7" id="KW-0175">Coiled coil</keyword>
<proteinExistence type="inferred from homology"/>
<evidence type="ECO:0000313" key="9">
    <source>
        <dbReference type="EMBL" id="KAB2954397.1"/>
    </source>
</evidence>
<comment type="similarity">
    <text evidence="2">Belongs to the FliH family.</text>
</comment>
<dbReference type="GO" id="GO:0044781">
    <property type="term" value="P:bacterial-type flagellum organization"/>
    <property type="evidence" value="ECO:0007669"/>
    <property type="project" value="UniProtKB-KW"/>
</dbReference>
<keyword evidence="5" id="KW-0653">Protein transport</keyword>
<feature type="domain" description="Flagellar assembly protein FliH/Type III secretion system HrpE" evidence="8">
    <location>
        <begin position="138"/>
        <end position="262"/>
    </location>
</feature>
<name>A0A6I0F6E0_9FIRM</name>
<dbReference type="SUPFAM" id="SSF160527">
    <property type="entry name" value="V-type ATPase subunit E-like"/>
    <property type="match status" value="1"/>
</dbReference>
<evidence type="ECO:0000256" key="3">
    <source>
        <dbReference type="ARBA" id="ARBA00022448"/>
    </source>
</evidence>
<dbReference type="Proteomes" id="UP000468766">
    <property type="component" value="Unassembled WGS sequence"/>
</dbReference>
<feature type="coiled-coil region" evidence="7">
    <location>
        <begin position="54"/>
        <end position="156"/>
    </location>
</feature>
<sequence length="273" mass="30989">MNSLSRVIKSSTLLANQPKLLKLSFIEMKPEELAPPSEEREEKVEEQETAILAQEEAEQILREAHQTVQELLQKAKEQTQIIMTQAKEEARGILQQAQNEAEGLKSLKAEEGYAEGYQDGYQAAIEAARNESDAMIAEAQQEVEAARQARLIYMQDQEKDMVELAYGIAEKILQYEIERNDEVILRITEKALNKARDISQVIIKVNPEDYAVLQSYKSDLMSLIKGLRSINIEKDESISRGGSIIDTAYGYVDARIDAQLEELRRVLSEIMNR</sequence>
<keyword evidence="4" id="KW-1005">Bacterial flagellum biogenesis</keyword>
<dbReference type="OrthoDB" id="1805933at2"/>
<dbReference type="GO" id="GO:0005829">
    <property type="term" value="C:cytosol"/>
    <property type="evidence" value="ECO:0007669"/>
    <property type="project" value="TreeGrafter"/>
</dbReference>
<evidence type="ECO:0000256" key="2">
    <source>
        <dbReference type="ARBA" id="ARBA00006602"/>
    </source>
</evidence>
<dbReference type="PANTHER" id="PTHR34982:SF1">
    <property type="entry name" value="FLAGELLAR ASSEMBLY PROTEIN FLIH"/>
    <property type="match status" value="1"/>
</dbReference>
<dbReference type="InterPro" id="IPR018035">
    <property type="entry name" value="Flagellar_FliH/T3SS_HrpE"/>
</dbReference>
<evidence type="ECO:0000259" key="8">
    <source>
        <dbReference type="Pfam" id="PF02108"/>
    </source>
</evidence>
<accession>A0A6I0F6E0</accession>
<protein>
    <recommendedName>
        <fullName evidence="8">Flagellar assembly protein FliH/Type III secretion system HrpE domain-containing protein</fullName>
    </recommendedName>
</protein>
<organism evidence="9 10">
    <name type="scientific">Heliorestis acidaminivorans</name>
    <dbReference type="NCBI Taxonomy" id="553427"/>
    <lineage>
        <taxon>Bacteria</taxon>
        <taxon>Bacillati</taxon>
        <taxon>Bacillota</taxon>
        <taxon>Clostridia</taxon>
        <taxon>Eubacteriales</taxon>
        <taxon>Heliobacteriaceae</taxon>
        <taxon>Heliorestis</taxon>
    </lineage>
</organism>
<gene>
    <name evidence="9" type="ORF">F9B85_01545</name>
</gene>
<dbReference type="InterPro" id="IPR051472">
    <property type="entry name" value="T3SS_Stator/FliH"/>
</dbReference>
<keyword evidence="3" id="KW-0813">Transport</keyword>
<dbReference type="AlphaFoldDB" id="A0A6I0F6E0"/>
<evidence type="ECO:0000313" key="10">
    <source>
        <dbReference type="Proteomes" id="UP000468766"/>
    </source>
</evidence>
<evidence type="ECO:0000256" key="6">
    <source>
        <dbReference type="ARBA" id="ARBA00023225"/>
    </source>
</evidence>
<comment type="caution">
    <text evidence="9">The sequence shown here is derived from an EMBL/GenBank/DDBJ whole genome shotgun (WGS) entry which is preliminary data.</text>
</comment>
<comment type="function">
    <text evidence="1">Needed for flagellar regrowth and assembly.</text>
</comment>
<evidence type="ECO:0000256" key="5">
    <source>
        <dbReference type="ARBA" id="ARBA00022927"/>
    </source>
</evidence>
<keyword evidence="6" id="KW-1006">Bacterial flagellum protein export</keyword>
<evidence type="ECO:0000256" key="1">
    <source>
        <dbReference type="ARBA" id="ARBA00003041"/>
    </source>
</evidence>
<evidence type="ECO:0000256" key="4">
    <source>
        <dbReference type="ARBA" id="ARBA00022795"/>
    </source>
</evidence>
<dbReference type="Pfam" id="PF02108">
    <property type="entry name" value="FliH"/>
    <property type="match status" value="1"/>
</dbReference>